<gene>
    <name evidence="2" type="ORF">QYT958_LOCUS38186</name>
</gene>
<evidence type="ECO:0000313" key="3">
    <source>
        <dbReference type="Proteomes" id="UP000663848"/>
    </source>
</evidence>
<feature type="non-terminal residue" evidence="2">
    <location>
        <position position="49"/>
    </location>
</feature>
<feature type="compositionally biased region" description="Low complexity" evidence="1">
    <location>
        <begin position="40"/>
        <end position="49"/>
    </location>
</feature>
<dbReference type="AlphaFoldDB" id="A0A822AK48"/>
<comment type="caution">
    <text evidence="2">The sequence shown here is derived from an EMBL/GenBank/DDBJ whole genome shotgun (WGS) entry which is preliminary data.</text>
</comment>
<feature type="region of interest" description="Disordered" evidence="1">
    <location>
        <begin position="27"/>
        <end position="49"/>
    </location>
</feature>
<reference evidence="2" key="1">
    <citation type="submission" date="2021-02" db="EMBL/GenBank/DDBJ databases">
        <authorList>
            <person name="Nowell W R."/>
        </authorList>
    </citation>
    <scope>NUCLEOTIDE SEQUENCE</scope>
</reference>
<evidence type="ECO:0000256" key="1">
    <source>
        <dbReference type="SAM" id="MobiDB-lite"/>
    </source>
</evidence>
<organism evidence="2 3">
    <name type="scientific">Rotaria socialis</name>
    <dbReference type="NCBI Taxonomy" id="392032"/>
    <lineage>
        <taxon>Eukaryota</taxon>
        <taxon>Metazoa</taxon>
        <taxon>Spiralia</taxon>
        <taxon>Gnathifera</taxon>
        <taxon>Rotifera</taxon>
        <taxon>Eurotatoria</taxon>
        <taxon>Bdelloidea</taxon>
        <taxon>Philodinida</taxon>
        <taxon>Philodinidae</taxon>
        <taxon>Rotaria</taxon>
    </lineage>
</organism>
<evidence type="ECO:0000313" key="2">
    <source>
        <dbReference type="EMBL" id="CAF5001658.1"/>
    </source>
</evidence>
<sequence>MIVLSQQILDYANELRQAARDLHRLQSKYEPLPATSDANTTTTTTTTTT</sequence>
<name>A0A822AK48_9BILA</name>
<accession>A0A822AK48</accession>
<proteinExistence type="predicted"/>
<dbReference type="Proteomes" id="UP000663848">
    <property type="component" value="Unassembled WGS sequence"/>
</dbReference>
<protein>
    <submittedName>
        <fullName evidence="2">Uncharacterized protein</fullName>
    </submittedName>
</protein>
<dbReference type="EMBL" id="CAJOBR010033062">
    <property type="protein sequence ID" value="CAF5001658.1"/>
    <property type="molecule type" value="Genomic_DNA"/>
</dbReference>